<reference evidence="5 6" key="1">
    <citation type="submission" date="2024-01" db="EMBL/GenBank/DDBJ databases">
        <title>The genomes of 5 underutilized Papilionoideae crops provide insights into root nodulation and disease resistanc.</title>
        <authorList>
            <person name="Jiang F."/>
        </authorList>
    </citation>
    <scope>NUCLEOTIDE SEQUENCE [LARGE SCALE GENOMIC DNA]</scope>
    <source>
        <strain evidence="5">LVBAO_FW01</strain>
        <tissue evidence="5">Leaves</tissue>
    </source>
</reference>
<proteinExistence type="predicted"/>
<evidence type="ECO:0000256" key="3">
    <source>
        <dbReference type="PROSITE-ProRule" id="PRU01006"/>
    </source>
</evidence>
<comment type="caution">
    <text evidence="5">The sequence shown here is derived from an EMBL/GenBank/DDBJ whole genome shotgun (WGS) entry which is preliminary data.</text>
</comment>
<evidence type="ECO:0000256" key="1">
    <source>
        <dbReference type="ARBA" id="ARBA00022786"/>
    </source>
</evidence>
<dbReference type="GO" id="GO:0009507">
    <property type="term" value="C:chloroplast"/>
    <property type="evidence" value="ECO:0007669"/>
    <property type="project" value="TreeGrafter"/>
</dbReference>
<keyword evidence="6" id="KW-1185">Reference proteome</keyword>
<dbReference type="GO" id="GO:0005794">
    <property type="term" value="C:Golgi apparatus"/>
    <property type="evidence" value="ECO:0007669"/>
    <property type="project" value="TreeGrafter"/>
</dbReference>
<feature type="active site" description="Glycyl thioester intermediate" evidence="2">
    <location>
        <position position="519"/>
    </location>
</feature>
<dbReference type="Gene3D" id="3.30.2410.10">
    <property type="entry name" value="Hect, E3 ligase catalytic domain"/>
    <property type="match status" value="1"/>
</dbReference>
<dbReference type="InterPro" id="IPR011990">
    <property type="entry name" value="TPR-like_helical_dom_sf"/>
</dbReference>
<gene>
    <name evidence="5" type="ORF">VNO77_25963</name>
</gene>
<dbReference type="InterPro" id="IPR000547">
    <property type="entry name" value="Clathrin_H-chain/VPS_repeat"/>
</dbReference>
<dbReference type="PANTHER" id="PTHR10292:SF34">
    <property type="entry name" value="CLATHRIN HEAVY CHAIN 1-RELATED"/>
    <property type="match status" value="1"/>
</dbReference>
<dbReference type="SUPFAM" id="SSF56204">
    <property type="entry name" value="Hect, E3 ligase catalytic domain"/>
    <property type="match status" value="1"/>
</dbReference>
<dbReference type="InterPro" id="IPR016024">
    <property type="entry name" value="ARM-type_fold"/>
</dbReference>
<accession>A0AAN9KSY4</accession>
<dbReference type="EMBL" id="JAYMYQ010000006">
    <property type="protein sequence ID" value="KAK7322576.1"/>
    <property type="molecule type" value="Genomic_DNA"/>
</dbReference>
<dbReference type="InterPro" id="IPR055358">
    <property type="entry name" value="CHCR"/>
</dbReference>
<dbReference type="Pfam" id="PF00637">
    <property type="entry name" value="Clathrin"/>
    <property type="match status" value="1"/>
</dbReference>
<sequence length="557" mass="62859">MRNRGRSVAEQKESRMSENRKKLQEFSVVYLAKTHCEFPRLKKEGIEDPESWILGRDIIGFHQNRGTGQETPIAFPSSCSDDTPFGHNTSIGSLYANIPPILPFDPDNLEIQIYINVTHSSHAYTSQKKGVPIFALKKWSSAWTRIGGGFLSSSLSTLISGAISGSPSMGGSITVALRKTEKRNSASASFRKSPLNQANSRVMLAQMINIISKRVELDPIEILFESGGKITTEEASNRIASILLIKILLLRPLSRILRSGIKEKVLNLDNAYRRQFIDQVVSTALPESKSPGQVFANVKAFMTANLPHELIKLLEKIVLQNSTFSRNFNLHNLLILTAIKADPSRVIVMLMNWIILMGLQIGEMVVEAQLYEGAFSIFKKFNLNVQAVNVLLDNVHSIDRAVEFAFRVKKMLFGVRLPRLNSRGKNLRVTSSFDSLDVGDLWLQTNYVEGYQGEHHVIEMFWEVLKGFSLENKRKFLKLVTGDSWGPLLGFRYLEPLFCIQRVEGIEETVERLPTSTTCMNLLKLPPYKSKGKTRQTKALVTLYHFTVHQFLMSLHM</sequence>
<dbReference type="GO" id="GO:0032051">
    <property type="term" value="F:clathrin light chain binding"/>
    <property type="evidence" value="ECO:0007669"/>
    <property type="project" value="TreeGrafter"/>
</dbReference>
<dbReference type="GO" id="GO:0071439">
    <property type="term" value="C:clathrin complex"/>
    <property type="evidence" value="ECO:0007669"/>
    <property type="project" value="TreeGrafter"/>
</dbReference>
<dbReference type="PROSITE" id="PS50236">
    <property type="entry name" value="CHCR"/>
    <property type="match status" value="1"/>
</dbReference>
<feature type="domain" description="HECT" evidence="4">
    <location>
        <begin position="408"/>
        <end position="536"/>
    </location>
</feature>
<dbReference type="GO" id="GO:0009506">
    <property type="term" value="C:plasmodesma"/>
    <property type="evidence" value="ECO:0007669"/>
    <property type="project" value="TreeGrafter"/>
</dbReference>
<keyword evidence="1 2" id="KW-0833">Ubl conjugation pathway</keyword>
<name>A0AAN9KSY4_CANGL</name>
<evidence type="ECO:0000313" key="5">
    <source>
        <dbReference type="EMBL" id="KAK7322576.1"/>
    </source>
</evidence>
<dbReference type="SUPFAM" id="SSF48371">
    <property type="entry name" value="ARM repeat"/>
    <property type="match status" value="2"/>
</dbReference>
<dbReference type="GO" id="GO:0005886">
    <property type="term" value="C:plasma membrane"/>
    <property type="evidence" value="ECO:0007669"/>
    <property type="project" value="TreeGrafter"/>
</dbReference>
<evidence type="ECO:0000256" key="2">
    <source>
        <dbReference type="PROSITE-ProRule" id="PRU00104"/>
    </source>
</evidence>
<dbReference type="GO" id="GO:0004842">
    <property type="term" value="F:ubiquitin-protein transferase activity"/>
    <property type="evidence" value="ECO:0007669"/>
    <property type="project" value="InterPro"/>
</dbReference>
<dbReference type="PROSITE" id="PS50237">
    <property type="entry name" value="HECT"/>
    <property type="match status" value="1"/>
</dbReference>
<organism evidence="5 6">
    <name type="scientific">Canavalia gladiata</name>
    <name type="common">Sword bean</name>
    <name type="synonym">Dolichos gladiatus</name>
    <dbReference type="NCBI Taxonomy" id="3824"/>
    <lineage>
        <taxon>Eukaryota</taxon>
        <taxon>Viridiplantae</taxon>
        <taxon>Streptophyta</taxon>
        <taxon>Embryophyta</taxon>
        <taxon>Tracheophyta</taxon>
        <taxon>Spermatophyta</taxon>
        <taxon>Magnoliopsida</taxon>
        <taxon>eudicotyledons</taxon>
        <taxon>Gunneridae</taxon>
        <taxon>Pentapetalae</taxon>
        <taxon>rosids</taxon>
        <taxon>fabids</taxon>
        <taxon>Fabales</taxon>
        <taxon>Fabaceae</taxon>
        <taxon>Papilionoideae</taxon>
        <taxon>50 kb inversion clade</taxon>
        <taxon>NPAAA clade</taxon>
        <taxon>indigoferoid/millettioid clade</taxon>
        <taxon>Phaseoleae</taxon>
        <taxon>Canavalia</taxon>
    </lineage>
</organism>
<evidence type="ECO:0000313" key="6">
    <source>
        <dbReference type="Proteomes" id="UP001367508"/>
    </source>
</evidence>
<protein>
    <recommendedName>
        <fullName evidence="4">HECT domain-containing protein</fullName>
    </recommendedName>
</protein>
<evidence type="ECO:0000259" key="4">
    <source>
        <dbReference type="PROSITE" id="PS50237"/>
    </source>
</evidence>
<dbReference type="GO" id="GO:0006886">
    <property type="term" value="P:intracellular protein transport"/>
    <property type="evidence" value="ECO:0007669"/>
    <property type="project" value="UniProtKB-UniRule"/>
</dbReference>
<dbReference type="InterPro" id="IPR000569">
    <property type="entry name" value="HECT_dom"/>
</dbReference>
<dbReference type="GO" id="GO:0006898">
    <property type="term" value="P:receptor-mediated endocytosis"/>
    <property type="evidence" value="ECO:0007669"/>
    <property type="project" value="TreeGrafter"/>
</dbReference>
<dbReference type="SMART" id="SM00299">
    <property type="entry name" value="CLH"/>
    <property type="match status" value="1"/>
</dbReference>
<dbReference type="PANTHER" id="PTHR10292">
    <property type="entry name" value="CLATHRIN HEAVY CHAIN RELATED"/>
    <property type="match status" value="1"/>
</dbReference>
<dbReference type="AlphaFoldDB" id="A0AAN9KSY4"/>
<dbReference type="Gene3D" id="1.25.40.10">
    <property type="entry name" value="Tetratricopeptide repeat domain"/>
    <property type="match status" value="1"/>
</dbReference>
<dbReference type="Pfam" id="PF00632">
    <property type="entry name" value="HECT"/>
    <property type="match status" value="1"/>
</dbReference>
<dbReference type="SMART" id="SM00119">
    <property type="entry name" value="HECTc"/>
    <property type="match status" value="1"/>
</dbReference>
<feature type="repeat" description="CHCR" evidence="3">
    <location>
        <begin position="285"/>
        <end position="430"/>
    </location>
</feature>
<dbReference type="InterPro" id="IPR035983">
    <property type="entry name" value="Hect_E3_ubiquitin_ligase"/>
</dbReference>
<dbReference type="Proteomes" id="UP001367508">
    <property type="component" value="Unassembled WGS sequence"/>
</dbReference>